<dbReference type="eggNOG" id="ENOG502SMXX">
    <property type="taxonomic scope" value="Eukaryota"/>
</dbReference>
<evidence type="ECO:0000313" key="3">
    <source>
        <dbReference type="Proteomes" id="UP000001067"/>
    </source>
</evidence>
<reference evidence="2 3" key="1">
    <citation type="journal article" date="2010" name="Genome Biol.">
        <title>A first genome assembly of the barley fungal pathogen Pyrenophora teres f. teres.</title>
        <authorList>
            <person name="Ellwood S.R."/>
            <person name="Liu Z."/>
            <person name="Syme R.A."/>
            <person name="Lai Z."/>
            <person name="Hane J.K."/>
            <person name="Keiper F."/>
            <person name="Moffat C.S."/>
            <person name="Oliver R.P."/>
            <person name="Friesen T.L."/>
        </authorList>
    </citation>
    <scope>NUCLEOTIDE SEQUENCE [LARGE SCALE GENOMIC DNA]</scope>
    <source>
        <strain evidence="2 3">0-1</strain>
    </source>
</reference>
<evidence type="ECO:0000259" key="1">
    <source>
        <dbReference type="Pfam" id="PF06985"/>
    </source>
</evidence>
<dbReference type="OrthoDB" id="3557394at2759"/>
<dbReference type="Proteomes" id="UP000001067">
    <property type="component" value="Unassembled WGS sequence"/>
</dbReference>
<name>E3RQ80_PYRTT</name>
<dbReference type="AlphaFoldDB" id="E3RQ80"/>
<gene>
    <name evidence="2" type="ORF">PTT_10844</name>
</gene>
<dbReference type="PANTHER" id="PTHR24148:SF64">
    <property type="entry name" value="HETEROKARYON INCOMPATIBILITY DOMAIN-CONTAINING PROTEIN"/>
    <property type="match status" value="1"/>
</dbReference>
<dbReference type="KEGG" id="pte:PTT_10844"/>
<feature type="domain" description="Heterokaryon incompatibility" evidence="1">
    <location>
        <begin position="55"/>
        <end position="242"/>
    </location>
</feature>
<dbReference type="PANTHER" id="PTHR24148">
    <property type="entry name" value="ANKYRIN REPEAT DOMAIN-CONTAINING PROTEIN 39 HOMOLOG-RELATED"/>
    <property type="match status" value="1"/>
</dbReference>
<evidence type="ECO:0000313" key="2">
    <source>
        <dbReference type="EMBL" id="EFQ92118.1"/>
    </source>
</evidence>
<dbReference type="EMBL" id="GL534428">
    <property type="protein sequence ID" value="EFQ92118.1"/>
    <property type="molecule type" value="Genomic_DNA"/>
</dbReference>
<keyword evidence="3" id="KW-1185">Reference proteome</keyword>
<proteinExistence type="predicted"/>
<dbReference type="HOGENOM" id="CLU_004184_7_4_1"/>
<dbReference type="InterPro" id="IPR052895">
    <property type="entry name" value="HetReg/Transcr_Mod"/>
</dbReference>
<dbReference type="STRING" id="861557.E3RQ80"/>
<organism evidence="3">
    <name type="scientific">Pyrenophora teres f. teres (strain 0-1)</name>
    <name type="common">Barley net blotch fungus</name>
    <name type="synonym">Drechslera teres f. teres</name>
    <dbReference type="NCBI Taxonomy" id="861557"/>
    <lineage>
        <taxon>Eukaryota</taxon>
        <taxon>Fungi</taxon>
        <taxon>Dikarya</taxon>
        <taxon>Ascomycota</taxon>
        <taxon>Pezizomycotina</taxon>
        <taxon>Dothideomycetes</taxon>
        <taxon>Pleosporomycetidae</taxon>
        <taxon>Pleosporales</taxon>
        <taxon>Pleosporineae</taxon>
        <taxon>Pleosporaceae</taxon>
        <taxon>Pyrenophora</taxon>
    </lineage>
</organism>
<dbReference type="InterPro" id="IPR010730">
    <property type="entry name" value="HET"/>
</dbReference>
<sequence length="767" mass="88286">MFLSPDSARGRTEEAIYPGIPLQANGIRLVSLLPGRWKDPILCELINADLDNARYRALSYVWGSPHITRPIRLNNRTYPVTVNLQSALRHLREKYRDGLTLWIDALCIDQKNVGERTHQVELMGRIYARCTECIVYLGNNLDGTSVALSEPPPVLYFDEVTVPRVEALRSRRKPNIYDIFLLFQELSRGGHPHETSAFGNALEVPTTDRRKTQDRLNLFETLRRFTHAPFTPWWTRIWVVQEVAAPPRVVVVYGTTSAPWTMFAIAARQYIRHSETCCNHIAKSMPRDELAVLEYSCDRIISIDDLRSAQQTYERSIRNSDERMPNGWKPIERPLLLDLLIAFRDRTASDPRDKVYALLSMARTEEGRAPLVPDYSLSEVEVFRQVTLESIYATKDLSLFSTELGRKFRDDLPSWVPDWGAPGGSIYTYHAEALELYNASPEKATRLSILPIGRDTLKLRATRIGTVQHVGDVMWGDDAKYNQKTLRQWWDMLNAFDSESGMRSVIPHDLWRVLCADIIYHPLNFRRRTLSIDELMFLWWANFSSLSPFMMKPNDPRFWSREAIMWANMFTLWPNATYLSSLGPEDTSIDFSPYFLREAYDVLSDDIKEMTFRMIYDVLDETPENYFNFSSSPSPGSAHPREEAPWMELFVKALEELMEHYGPDVQMNTLEMMRLTQIVDESIGAATLSRRMIVGTEYLGLAPAGTAVGDDIYLLTGGLTPFVLRQQKQDASKTGILKYEIVGDCYLHERMDGKKNEQDHVEWIMLI</sequence>
<accession>E3RQ80</accession>
<protein>
    <recommendedName>
        <fullName evidence="1">Heterokaryon incompatibility domain-containing protein</fullName>
    </recommendedName>
</protein>
<dbReference type="Pfam" id="PF06985">
    <property type="entry name" value="HET"/>
    <property type="match status" value="1"/>
</dbReference>